<keyword evidence="2" id="KW-1185">Reference proteome</keyword>
<evidence type="ECO:0000313" key="1">
    <source>
        <dbReference type="EMBL" id="KAH7904095.1"/>
    </source>
</evidence>
<sequence>MREGMRRTHSITLEDLFEKYLGPKKGKGRDKDVELRLKVVIQGEKSLPASFLQSSYVPHGLLWNSKHYDRQYEVESMHIVTFSQSENYFWKYRLWKLIQDIVDSDPKKTRLEKRTPDWVVKEYIERFAYHESNRHRRLIYDSDDSDVLDDVGTTRIPRHFRKVHKSEIYGLLAAQAEWFATDGMVKWKGLIPFKSWFRFWKEVKRQRREANRNGVLWGWPIGYEPTEADLESPVESDADDSDNPESDLEVLTKNHPVIGKDRKALHTKLRNQYNKEPERRRKPNRRGESESVSSEAEAGPQNGNDYDSTFSVESTPSASSSSHEDIPPTDPAILRAIPFELWEAPKLPGPDFLWWCPVPRCEYYIDMRNLTQDNVRRLKGDVVVYLTSKKWTSVHRDKTVYIAFQHMAGHHYEDHITAQGIKWVKEGNQSVLRWINPRDHPSGRLYMSSTEVQEYARQQEDLHSETVN</sequence>
<accession>A0ACB7ZSP1</accession>
<dbReference type="Proteomes" id="UP000790377">
    <property type="component" value="Unassembled WGS sequence"/>
</dbReference>
<proteinExistence type="predicted"/>
<evidence type="ECO:0000313" key="2">
    <source>
        <dbReference type="Proteomes" id="UP000790377"/>
    </source>
</evidence>
<dbReference type="EMBL" id="MU268610">
    <property type="protein sequence ID" value="KAH7904095.1"/>
    <property type="molecule type" value="Genomic_DNA"/>
</dbReference>
<gene>
    <name evidence="1" type="ORF">BJ138DRAFT_33790</name>
</gene>
<organism evidence="1 2">
    <name type="scientific">Hygrophoropsis aurantiaca</name>
    <dbReference type="NCBI Taxonomy" id="72124"/>
    <lineage>
        <taxon>Eukaryota</taxon>
        <taxon>Fungi</taxon>
        <taxon>Dikarya</taxon>
        <taxon>Basidiomycota</taxon>
        <taxon>Agaricomycotina</taxon>
        <taxon>Agaricomycetes</taxon>
        <taxon>Agaricomycetidae</taxon>
        <taxon>Boletales</taxon>
        <taxon>Coniophorineae</taxon>
        <taxon>Hygrophoropsidaceae</taxon>
        <taxon>Hygrophoropsis</taxon>
    </lineage>
</organism>
<name>A0ACB7ZSP1_9AGAM</name>
<comment type="caution">
    <text evidence="1">The sequence shown here is derived from an EMBL/GenBank/DDBJ whole genome shotgun (WGS) entry which is preliminary data.</text>
</comment>
<reference evidence="1" key="1">
    <citation type="journal article" date="2021" name="New Phytol.">
        <title>Evolutionary innovations through gain and loss of genes in the ectomycorrhizal Boletales.</title>
        <authorList>
            <person name="Wu G."/>
            <person name="Miyauchi S."/>
            <person name="Morin E."/>
            <person name="Kuo A."/>
            <person name="Drula E."/>
            <person name="Varga T."/>
            <person name="Kohler A."/>
            <person name="Feng B."/>
            <person name="Cao Y."/>
            <person name="Lipzen A."/>
            <person name="Daum C."/>
            <person name="Hundley H."/>
            <person name="Pangilinan J."/>
            <person name="Johnson J."/>
            <person name="Barry K."/>
            <person name="LaButti K."/>
            <person name="Ng V."/>
            <person name="Ahrendt S."/>
            <person name="Min B."/>
            <person name="Choi I.G."/>
            <person name="Park H."/>
            <person name="Plett J.M."/>
            <person name="Magnuson J."/>
            <person name="Spatafora J.W."/>
            <person name="Nagy L.G."/>
            <person name="Henrissat B."/>
            <person name="Grigoriev I.V."/>
            <person name="Yang Z.L."/>
            <person name="Xu J."/>
            <person name="Martin F.M."/>
        </authorList>
    </citation>
    <scope>NUCLEOTIDE SEQUENCE</scope>
    <source>
        <strain evidence="1">ATCC 28755</strain>
    </source>
</reference>
<protein>
    <submittedName>
        <fullName evidence="1">Uncharacterized protein</fullName>
    </submittedName>
</protein>